<evidence type="ECO:0000256" key="6">
    <source>
        <dbReference type="SAM" id="Phobius"/>
    </source>
</evidence>
<reference evidence="8" key="1">
    <citation type="submission" date="2013-12" db="EMBL/GenBank/DDBJ databases">
        <title>A Varibaculum cambriense genome reconstructed from a premature infant gut community with otherwise low bacterial novelty that shifts toward anaerobic metabolism during the third week of life.</title>
        <authorList>
            <person name="Brown C.T."/>
            <person name="Sharon I."/>
            <person name="Thomas B.C."/>
            <person name="Castelle C.J."/>
            <person name="Morowitz M.J."/>
            <person name="Banfield J.F."/>
        </authorList>
    </citation>
    <scope>NUCLEOTIDE SEQUENCE</scope>
</reference>
<feature type="transmembrane region" description="Helical" evidence="6">
    <location>
        <begin position="77"/>
        <end position="97"/>
    </location>
</feature>
<keyword evidence="5 6" id="KW-0472">Membrane</keyword>
<feature type="transmembrane region" description="Helical" evidence="6">
    <location>
        <begin position="321"/>
        <end position="342"/>
    </location>
</feature>
<sequence>MKREKKIANTNLILLLLGRMISDTGTGIQMIIIPLYIIDVGGSAATVGLFSFLSLVPLLIAYPFAGVIGDRLNRKTIMVATDIASAAAILGLTFAAYTDKINLTLLLTVQVIVSLLNGLFDPATKGMLPQLVAPEKLTQANSTLASLRTLSGLLSPILGAILYGKLGIASIFLINGISFLLSGGCSMLIKYKHVKRESTAGAQGYIADLSQVIKFVLDNKLISKLCTFFLLIYAIIQPIFTVVLPLFFKTQLTYSDKQYGYLQMILILGALLGSILVALLFGKEKKVSKPLMIGCGLLMVTMLAFSVLLFPRILYFLGTGTLLYFVFLSAILFLLSVAIMLINVPVQTFIQKHTPDEYMSRMFSIVGMITKGGMPFGGLVYGIMLDKAPVHWVISAVSILLLLISITFLSSLLKTSDFL</sequence>
<gene>
    <name evidence="8" type="ORF">Q604_UNBC08585G0003</name>
</gene>
<evidence type="ECO:0000256" key="1">
    <source>
        <dbReference type="ARBA" id="ARBA00004651"/>
    </source>
</evidence>
<dbReference type="EMBL" id="AZMM01008585">
    <property type="protein sequence ID" value="ETJ37186.1"/>
    <property type="molecule type" value="Genomic_DNA"/>
</dbReference>
<dbReference type="PANTHER" id="PTHR23513:SF11">
    <property type="entry name" value="STAPHYLOFERRIN A TRANSPORTER"/>
    <property type="match status" value="1"/>
</dbReference>
<dbReference type="InterPro" id="IPR020846">
    <property type="entry name" value="MFS_dom"/>
</dbReference>
<evidence type="ECO:0000256" key="5">
    <source>
        <dbReference type="ARBA" id="ARBA00023136"/>
    </source>
</evidence>
<protein>
    <submittedName>
        <fullName evidence="8">Major facilitator superfamily MFS_1</fullName>
    </submittedName>
</protein>
<proteinExistence type="predicted"/>
<comment type="subcellular location">
    <subcellularLocation>
        <location evidence="1">Cell membrane</location>
        <topology evidence="1">Multi-pass membrane protein</topology>
    </subcellularLocation>
</comment>
<feature type="domain" description="Major facilitator superfamily (MFS) profile" evidence="7">
    <location>
        <begin position="11"/>
        <end position="413"/>
    </location>
</feature>
<dbReference type="InterPro" id="IPR011701">
    <property type="entry name" value="MFS"/>
</dbReference>
<feature type="transmembrane region" description="Helical" evidence="6">
    <location>
        <begin position="141"/>
        <end position="162"/>
    </location>
</feature>
<dbReference type="PROSITE" id="PS50850">
    <property type="entry name" value="MFS"/>
    <property type="match status" value="1"/>
</dbReference>
<organism evidence="8">
    <name type="scientific">human gut metagenome</name>
    <dbReference type="NCBI Taxonomy" id="408170"/>
    <lineage>
        <taxon>unclassified sequences</taxon>
        <taxon>metagenomes</taxon>
        <taxon>organismal metagenomes</taxon>
    </lineage>
</organism>
<name>W1Y440_9ZZZZ</name>
<dbReference type="CDD" id="cd06173">
    <property type="entry name" value="MFS_MefA_like"/>
    <property type="match status" value="1"/>
</dbReference>
<keyword evidence="2" id="KW-1003">Cell membrane</keyword>
<dbReference type="Gene3D" id="1.20.1250.20">
    <property type="entry name" value="MFS general substrate transporter like domains"/>
    <property type="match status" value="1"/>
</dbReference>
<feature type="transmembrane region" description="Helical" evidence="6">
    <location>
        <begin position="363"/>
        <end position="384"/>
    </location>
</feature>
<dbReference type="PANTHER" id="PTHR23513">
    <property type="entry name" value="INTEGRAL MEMBRANE EFFLUX PROTEIN-RELATED"/>
    <property type="match status" value="1"/>
</dbReference>
<keyword evidence="3 6" id="KW-0812">Transmembrane</keyword>
<dbReference type="AlphaFoldDB" id="W1Y440"/>
<feature type="transmembrane region" description="Helical" evidence="6">
    <location>
        <begin position="168"/>
        <end position="189"/>
    </location>
</feature>
<dbReference type="InterPro" id="IPR036259">
    <property type="entry name" value="MFS_trans_sf"/>
</dbReference>
<feature type="transmembrane region" description="Helical" evidence="6">
    <location>
        <begin position="390"/>
        <end position="413"/>
    </location>
</feature>
<evidence type="ECO:0000256" key="2">
    <source>
        <dbReference type="ARBA" id="ARBA00022475"/>
    </source>
</evidence>
<evidence type="ECO:0000313" key="8">
    <source>
        <dbReference type="EMBL" id="ETJ37186.1"/>
    </source>
</evidence>
<feature type="transmembrane region" description="Helical" evidence="6">
    <location>
        <begin position="12"/>
        <end position="38"/>
    </location>
</feature>
<evidence type="ECO:0000259" key="7">
    <source>
        <dbReference type="PROSITE" id="PS50850"/>
    </source>
</evidence>
<evidence type="ECO:0000256" key="3">
    <source>
        <dbReference type="ARBA" id="ARBA00022692"/>
    </source>
</evidence>
<dbReference type="Pfam" id="PF07690">
    <property type="entry name" value="MFS_1"/>
    <property type="match status" value="1"/>
</dbReference>
<keyword evidence="4 6" id="KW-1133">Transmembrane helix</keyword>
<feature type="transmembrane region" description="Helical" evidence="6">
    <location>
        <begin position="44"/>
        <end position="65"/>
    </location>
</feature>
<feature type="transmembrane region" description="Helical" evidence="6">
    <location>
        <begin position="103"/>
        <end position="120"/>
    </location>
</feature>
<evidence type="ECO:0000256" key="4">
    <source>
        <dbReference type="ARBA" id="ARBA00022989"/>
    </source>
</evidence>
<feature type="transmembrane region" description="Helical" evidence="6">
    <location>
        <begin position="293"/>
        <end position="315"/>
    </location>
</feature>
<comment type="caution">
    <text evidence="8">The sequence shown here is derived from an EMBL/GenBank/DDBJ whole genome shotgun (WGS) entry which is preliminary data.</text>
</comment>
<accession>W1Y440</accession>
<dbReference type="GO" id="GO:0005886">
    <property type="term" value="C:plasma membrane"/>
    <property type="evidence" value="ECO:0007669"/>
    <property type="project" value="UniProtKB-SubCell"/>
</dbReference>
<feature type="transmembrane region" description="Helical" evidence="6">
    <location>
        <begin position="260"/>
        <end position="281"/>
    </location>
</feature>
<feature type="transmembrane region" description="Helical" evidence="6">
    <location>
        <begin position="225"/>
        <end position="248"/>
    </location>
</feature>
<dbReference type="SUPFAM" id="SSF103473">
    <property type="entry name" value="MFS general substrate transporter"/>
    <property type="match status" value="1"/>
</dbReference>
<dbReference type="GO" id="GO:0022857">
    <property type="term" value="F:transmembrane transporter activity"/>
    <property type="evidence" value="ECO:0007669"/>
    <property type="project" value="InterPro"/>
</dbReference>